<evidence type="ECO:0000313" key="3">
    <source>
        <dbReference type="Proteomes" id="UP000187323"/>
    </source>
</evidence>
<organism evidence="2 3">
    <name type="scientific">Paenibacillus odorifer</name>
    <dbReference type="NCBI Taxonomy" id="189426"/>
    <lineage>
        <taxon>Bacteria</taxon>
        <taxon>Bacillati</taxon>
        <taxon>Bacillota</taxon>
        <taxon>Bacilli</taxon>
        <taxon>Bacillales</taxon>
        <taxon>Paenibacillaceae</taxon>
        <taxon>Paenibacillus</taxon>
    </lineage>
</organism>
<feature type="compositionally biased region" description="Basic and acidic residues" evidence="1">
    <location>
        <begin position="11"/>
        <end position="20"/>
    </location>
</feature>
<sequence>MRKHKGKRRKPMETRGRFLGEKPISQRPKEVRKPESFGHWELDTVVSSLEKSRVSYGKLETFML</sequence>
<dbReference type="AlphaFoldDB" id="A0AB36JJ47"/>
<proteinExistence type="predicted"/>
<name>A0AB36JJ47_9BACL</name>
<reference evidence="2 3" key="1">
    <citation type="submission" date="2016-10" db="EMBL/GenBank/DDBJ databases">
        <title>Paenibacillus species isolates.</title>
        <authorList>
            <person name="Beno S.M."/>
        </authorList>
    </citation>
    <scope>NUCLEOTIDE SEQUENCE [LARGE SCALE GENOMIC DNA]</scope>
    <source>
        <strain evidence="2 3">FSL H7-0918</strain>
    </source>
</reference>
<evidence type="ECO:0000256" key="1">
    <source>
        <dbReference type="SAM" id="MobiDB-lite"/>
    </source>
</evidence>
<accession>A0AB36JJ47</accession>
<gene>
    <name evidence="2" type="ORF">BSK47_03570</name>
</gene>
<dbReference type="EMBL" id="MPTO01000003">
    <property type="protein sequence ID" value="OME23545.1"/>
    <property type="molecule type" value="Genomic_DNA"/>
</dbReference>
<comment type="caution">
    <text evidence="2">The sequence shown here is derived from an EMBL/GenBank/DDBJ whole genome shotgun (WGS) entry which is preliminary data.</text>
</comment>
<feature type="compositionally biased region" description="Basic residues" evidence="1">
    <location>
        <begin position="1"/>
        <end position="10"/>
    </location>
</feature>
<protein>
    <recommendedName>
        <fullName evidence="4">IS30 family transposase</fullName>
    </recommendedName>
</protein>
<dbReference type="Proteomes" id="UP000187323">
    <property type="component" value="Unassembled WGS sequence"/>
</dbReference>
<evidence type="ECO:0008006" key="4">
    <source>
        <dbReference type="Google" id="ProtNLM"/>
    </source>
</evidence>
<feature type="region of interest" description="Disordered" evidence="1">
    <location>
        <begin position="1"/>
        <end position="32"/>
    </location>
</feature>
<evidence type="ECO:0000313" key="2">
    <source>
        <dbReference type="EMBL" id="OME23545.1"/>
    </source>
</evidence>